<dbReference type="SFLD" id="SFLDG01140">
    <property type="entry name" value="C2.B:_Phosphomannomutase_and_P"/>
    <property type="match status" value="1"/>
</dbReference>
<proteinExistence type="predicted"/>
<dbReference type="InterPro" id="IPR036412">
    <property type="entry name" value="HAD-like_sf"/>
</dbReference>
<keyword evidence="2" id="KW-1185">Reference proteome</keyword>
<protein>
    <submittedName>
        <fullName evidence="1">Sugar phosphate phosphatase</fullName>
    </submittedName>
</protein>
<evidence type="ECO:0000313" key="1">
    <source>
        <dbReference type="EMBL" id="GFZ27144.1"/>
    </source>
</evidence>
<dbReference type="NCBIfam" id="TIGR00099">
    <property type="entry name" value="Cof-subfamily"/>
    <property type="match status" value="1"/>
</dbReference>
<dbReference type="AlphaFoldDB" id="A0A916QHN5"/>
<dbReference type="InterPro" id="IPR023214">
    <property type="entry name" value="HAD_sf"/>
</dbReference>
<dbReference type="GO" id="GO:0005829">
    <property type="term" value="C:cytosol"/>
    <property type="evidence" value="ECO:0007669"/>
    <property type="project" value="TreeGrafter"/>
</dbReference>
<dbReference type="Gene3D" id="3.30.1240.10">
    <property type="match status" value="1"/>
</dbReference>
<dbReference type="InterPro" id="IPR000150">
    <property type="entry name" value="Cof"/>
</dbReference>
<dbReference type="PANTHER" id="PTHR10000:SF8">
    <property type="entry name" value="HAD SUPERFAMILY HYDROLASE-LIKE, TYPE 3"/>
    <property type="match status" value="1"/>
</dbReference>
<comment type="caution">
    <text evidence="1">The sequence shown here is derived from an EMBL/GenBank/DDBJ whole genome shotgun (WGS) entry which is preliminary data.</text>
</comment>
<dbReference type="Pfam" id="PF08282">
    <property type="entry name" value="Hydrolase_3"/>
    <property type="match status" value="1"/>
</dbReference>
<dbReference type="GO" id="GO:0000287">
    <property type="term" value="F:magnesium ion binding"/>
    <property type="evidence" value="ECO:0007669"/>
    <property type="project" value="TreeGrafter"/>
</dbReference>
<dbReference type="CDD" id="cd07516">
    <property type="entry name" value="HAD_Pase"/>
    <property type="match status" value="1"/>
</dbReference>
<dbReference type="GO" id="GO:0016791">
    <property type="term" value="F:phosphatase activity"/>
    <property type="evidence" value="ECO:0007669"/>
    <property type="project" value="TreeGrafter"/>
</dbReference>
<dbReference type="EMBL" id="BMAY01000006">
    <property type="protein sequence ID" value="GFZ27144.1"/>
    <property type="molecule type" value="Genomic_DNA"/>
</dbReference>
<sequence>MIATDLDGTLLQSDHQIGKKTRQTLMKLAQKGVKIVPASGRPLTGVLPYTEKLGLAGKQNYAVLFNGAVVQNLAGKSLIRHQLTFSDAEGMLKLQKKAPSNLHFMREDRFYTLDHELSIQMGKTVFLNRMKIKIMDQLPTDFSYLKAEFTGEGPEMDRLGKEFPAWLYEKYNVARTDPMIWEINERRASKGMAVHELAQLLGISDQEVVVFGDQGNDLSMFENPNFYKVAMGNAIDELKEKANFVTRNNDDEGISYALERLVTEDGNE</sequence>
<dbReference type="SUPFAM" id="SSF56784">
    <property type="entry name" value="HAD-like"/>
    <property type="match status" value="1"/>
</dbReference>
<dbReference type="Gene3D" id="3.40.50.1000">
    <property type="entry name" value="HAD superfamily/HAD-like"/>
    <property type="match status" value="1"/>
</dbReference>
<dbReference type="NCBIfam" id="TIGR01484">
    <property type="entry name" value="HAD-SF-IIB"/>
    <property type="match status" value="1"/>
</dbReference>
<gene>
    <name evidence="1" type="ORF">LCB40_10240</name>
</gene>
<dbReference type="SFLD" id="SFLDG01144">
    <property type="entry name" value="C2.B.4:_PGP_Like"/>
    <property type="match status" value="1"/>
</dbReference>
<evidence type="ECO:0000313" key="2">
    <source>
        <dbReference type="Proteomes" id="UP000677218"/>
    </source>
</evidence>
<dbReference type="PANTHER" id="PTHR10000">
    <property type="entry name" value="PHOSPHOSERINE PHOSPHATASE"/>
    <property type="match status" value="1"/>
</dbReference>
<accession>A0A916QHN5</accession>
<reference evidence="1" key="1">
    <citation type="submission" date="2020-08" db="EMBL/GenBank/DDBJ databases">
        <title>Taxonomic study for Lactobacillus species isolated from hardwood bark.</title>
        <authorList>
            <person name="Tohno M."/>
            <person name="Tanizawa Y."/>
        </authorList>
    </citation>
    <scope>NUCLEOTIDE SEQUENCE</scope>
    <source>
        <strain evidence="1">B40</strain>
    </source>
</reference>
<dbReference type="SFLD" id="SFLDS00003">
    <property type="entry name" value="Haloacid_Dehalogenase"/>
    <property type="match status" value="1"/>
</dbReference>
<dbReference type="InterPro" id="IPR006379">
    <property type="entry name" value="HAD-SF_hydro_IIB"/>
</dbReference>
<name>A0A916QHN5_9LACO</name>
<organism evidence="1 2">
    <name type="scientific">Lactobacillus corticis</name>
    <dbReference type="NCBI Taxonomy" id="2201249"/>
    <lineage>
        <taxon>Bacteria</taxon>
        <taxon>Bacillati</taxon>
        <taxon>Bacillota</taxon>
        <taxon>Bacilli</taxon>
        <taxon>Lactobacillales</taxon>
        <taxon>Lactobacillaceae</taxon>
        <taxon>Lactobacillus</taxon>
    </lineage>
</organism>
<dbReference type="Proteomes" id="UP000677218">
    <property type="component" value="Unassembled WGS sequence"/>
</dbReference>